<evidence type="ECO:0000256" key="5">
    <source>
        <dbReference type="ARBA" id="ARBA00022747"/>
    </source>
</evidence>
<name>A0A455SWZ0_9CHLR</name>
<dbReference type="EMBL" id="AP019376">
    <property type="protein sequence ID" value="BBH91701.1"/>
    <property type="molecule type" value="Genomic_DNA"/>
</dbReference>
<dbReference type="SUPFAM" id="SSF53335">
    <property type="entry name" value="S-adenosyl-L-methionine-dependent methyltransferases"/>
    <property type="match status" value="1"/>
</dbReference>
<evidence type="ECO:0000259" key="8">
    <source>
        <dbReference type="Pfam" id="PF07669"/>
    </source>
</evidence>
<dbReference type="Pfam" id="PF07669">
    <property type="entry name" value="Eco57I"/>
    <property type="match status" value="1"/>
</dbReference>
<dbReference type="Pfam" id="PF12950">
    <property type="entry name" value="TaqI_C"/>
    <property type="match status" value="1"/>
</dbReference>
<dbReference type="InterPro" id="IPR050953">
    <property type="entry name" value="N4_N6_ade-DNA_methylase"/>
</dbReference>
<accession>A0A455SWZ0</accession>
<comment type="catalytic activity">
    <reaction evidence="7">
        <text>a 2'-deoxyadenosine in DNA + S-adenosyl-L-methionine = an N(6)-methyl-2'-deoxyadenosine in DNA + S-adenosyl-L-homocysteine + H(+)</text>
        <dbReference type="Rhea" id="RHEA:15197"/>
        <dbReference type="Rhea" id="RHEA-COMP:12418"/>
        <dbReference type="Rhea" id="RHEA-COMP:12419"/>
        <dbReference type="ChEBI" id="CHEBI:15378"/>
        <dbReference type="ChEBI" id="CHEBI:57856"/>
        <dbReference type="ChEBI" id="CHEBI:59789"/>
        <dbReference type="ChEBI" id="CHEBI:90615"/>
        <dbReference type="ChEBI" id="CHEBI:90616"/>
        <dbReference type="EC" id="2.1.1.72"/>
    </reaction>
</comment>
<evidence type="ECO:0000256" key="4">
    <source>
        <dbReference type="ARBA" id="ARBA00022691"/>
    </source>
</evidence>
<dbReference type="InterPro" id="IPR011639">
    <property type="entry name" value="MethylTrfase_TaqI-like_dom"/>
</dbReference>
<dbReference type="PANTHER" id="PTHR33841:SF1">
    <property type="entry name" value="DNA METHYLTRANSFERASE A"/>
    <property type="match status" value="1"/>
</dbReference>
<keyword evidence="6" id="KW-0238">DNA-binding</keyword>
<keyword evidence="4" id="KW-0949">S-adenosyl-L-methionine</keyword>
<dbReference type="GO" id="GO:0003677">
    <property type="term" value="F:DNA binding"/>
    <property type="evidence" value="ECO:0007669"/>
    <property type="project" value="UniProtKB-KW"/>
</dbReference>
<feature type="domain" description="Type II methyltransferase M.TaqI-like" evidence="8">
    <location>
        <begin position="874"/>
        <end position="1187"/>
    </location>
</feature>
<dbReference type="Gene3D" id="3.40.50.150">
    <property type="entry name" value="Vaccinia Virus protein VP39"/>
    <property type="match status" value="2"/>
</dbReference>
<dbReference type="GO" id="GO:0032259">
    <property type="term" value="P:methylation"/>
    <property type="evidence" value="ECO:0007669"/>
    <property type="project" value="UniProtKB-KW"/>
</dbReference>
<dbReference type="PROSITE" id="PS00092">
    <property type="entry name" value="N6_MTASE"/>
    <property type="match status" value="1"/>
</dbReference>
<dbReference type="REBASE" id="310646">
    <property type="entry name" value="TspCOM3ORF64520P"/>
</dbReference>
<evidence type="ECO:0000313" key="10">
    <source>
        <dbReference type="EMBL" id="BBH91701.1"/>
    </source>
</evidence>
<evidence type="ECO:0000256" key="6">
    <source>
        <dbReference type="ARBA" id="ARBA00023125"/>
    </source>
</evidence>
<dbReference type="PANTHER" id="PTHR33841">
    <property type="entry name" value="DNA METHYLTRANSFERASE YEEA-RELATED"/>
    <property type="match status" value="1"/>
</dbReference>
<feature type="domain" description="TaqI-like C-terminal specificity" evidence="9">
    <location>
        <begin position="1311"/>
        <end position="1471"/>
    </location>
</feature>
<dbReference type="PRINTS" id="PR00507">
    <property type="entry name" value="N12N6MTFRASE"/>
</dbReference>
<dbReference type="InterPro" id="IPR002052">
    <property type="entry name" value="DNA_methylase_N6_adenine_CS"/>
</dbReference>
<evidence type="ECO:0000256" key="2">
    <source>
        <dbReference type="ARBA" id="ARBA00022603"/>
    </source>
</evidence>
<gene>
    <name evidence="10" type="ORF">KTC_64520</name>
</gene>
<dbReference type="InterPro" id="IPR025931">
    <property type="entry name" value="TaqI_C"/>
</dbReference>
<dbReference type="EC" id="2.1.1.72" evidence="1"/>
<evidence type="ECO:0000256" key="1">
    <source>
        <dbReference type="ARBA" id="ARBA00011900"/>
    </source>
</evidence>
<sequence length="1676" mass="193210">MYLEIQRNDIKDVSNKDALASLLGRLGFDIDREPLSPAAYNLGSVETSISHFERIASLRDGALELPVYLVEIQGLSIRKDHRTQIAKAIQRRGLHSLLILTNDYEILEFLFLMFRADVVQHDQEGNQVYIGGVPRSFQIKRSALDDVSFRLLQMLRRHEGEDVTSYADRLYTIYETAYWSKEYFNNRSLFSDYYLEYRLPEETAWRETRDGARSRTFGRTFTNFCRLYDEARETCQGKPVGVLQQALIRPTLELLGFDVEEKPASGPSHPPFYLLYRKDAAGNRITPAVAFCLTYEWERDLDRPQGEFDPLYDIEQDPERRLDNPGAAVVSLFEQSDETGEIPWGILTNGVQWRLYSAQAHSRSTNYLEVYPDEIARMQPLDPTEAFRYFWFLFRAASFRPAVTTLDEQDTITLEKIFRESGLYAHTLEEQLKNRIFEEVFPHLAQGFLEYGKQHGLYPAQPETLPAHQQEQILKAIFDGTLTFLYRLLFLFYAESRQLLPIEKPNDETTEETNYYRLSINKLKLSIASVAGIQEEKASGAIRAYYDDHSTEMYERLQELFKAIDKGSVELNVPLYNGGLFLTNSDEAGTPAEAEVVRFLNTRKIPDRYLALGLDRLARVEDEKAAKLIPVDYKTLGVRQLGSIYEGLLEFSLQLATQPMVVVREGNEHKQKELLISLEEARRTHKHPIQLRPGTSQVIYRPGEVYLINDKRERKTSGSYYTPDYVVKYIAEETVGKLLDDKLNQLLPRFRELQLELRHQREIMRELSPETQNEAKAEEAAYQLPEAQALIEDFFDFKVLDPSMGSGHFLVEAVDLITDRMVKYLDRFAWNPVMHHLQKMRKDIRDEVERQGVKIDETKLTDINLLKRQVLKRCIYGVDINPMAVELAKVSLWLDSFTLGAPLSFLDHHLRCGNSLMGAWLEQAQSDITGTPTSVAQQSLFYSTFEWKNDIPEATRNALAVAHLSDVTKEQVQQSKAKHKDAEHALLPFKRQMHVYLSRWSLNKSDSQGQKAKKENEKQDVALDFLRNAVSKEWSRDNTLTLLDKEQEQVVKNALTDAQEHRFFHWELEFPEAFFEISQENGKQKARFKQDGGFDVVIGNPPYVRQERLGSLKEVLKHLYSVYTGTADLSTYFIELGHLLLHQNGRFGMITSNKFMRANYGTEIRAYLANDPVCIDKLIDFGDLPVFGDATTYPLILLTRKAKRTGTPTTYTRVTQAQFDQLPKLSLNTVLEGSLVELPEDALKGAHWSLANKDGESILQKIKACSVPLKDIVGEKLRRGVLTGCNDAFVINQETRDRLIAQDPTSAEIIKPLLAGADIKRYQIEFDNQYLIFTRRGINLSKYKAIKEHLEAFRERLEPRPVDWDTRRYGEWKGRKPGPYQWYEIQDTVAYYAEFEKPKIIFPDIANICSFTYSENGEFLLNTAYIFVSDTVELVALLNSSLIEFFYRHISSTYRGGYLRFIAQYINKIPIRKIKDVTPEADRHAALEEARQLYEAYLKREAVEMDDLLAFIDFYLSKKPEAADVIRDLLAFLAEQMLVFNKKKQQAQKDFLSWLERTLRIMPDRQGRTGLASLAGKDKLLNYPGEYQKRDVKLSAEGLIDTLKKNKARLAAWPRFASLQGEIIAEYEKSLETILPLKKQLRRTDALIDQIVYRLYGLTDEEIAVIEAETGKGVEE</sequence>
<evidence type="ECO:0000256" key="3">
    <source>
        <dbReference type="ARBA" id="ARBA00022679"/>
    </source>
</evidence>
<dbReference type="GO" id="GO:0009007">
    <property type="term" value="F:site-specific DNA-methyltransferase (adenine-specific) activity"/>
    <property type="evidence" value="ECO:0007669"/>
    <property type="project" value="UniProtKB-EC"/>
</dbReference>
<keyword evidence="2" id="KW-0489">Methyltransferase</keyword>
<dbReference type="InterPro" id="IPR029063">
    <property type="entry name" value="SAM-dependent_MTases_sf"/>
</dbReference>
<organism evidence="10">
    <name type="scientific">Thermosporothrix sp. COM3</name>
    <dbReference type="NCBI Taxonomy" id="2490863"/>
    <lineage>
        <taxon>Bacteria</taxon>
        <taxon>Bacillati</taxon>
        <taxon>Chloroflexota</taxon>
        <taxon>Ktedonobacteria</taxon>
        <taxon>Ktedonobacterales</taxon>
        <taxon>Thermosporotrichaceae</taxon>
        <taxon>Thermosporothrix</taxon>
    </lineage>
</organism>
<proteinExistence type="predicted"/>
<reference evidence="10" key="1">
    <citation type="submission" date="2018-12" db="EMBL/GenBank/DDBJ databases">
        <title>Novel natural products biosynthetic potential of the class Ktedonobacteria.</title>
        <authorList>
            <person name="Zheng Y."/>
            <person name="Saitou A."/>
            <person name="Wang C.M."/>
            <person name="Toyoda A."/>
            <person name="Minakuchi Y."/>
            <person name="Sekiguchi Y."/>
            <person name="Ueda K."/>
            <person name="Takano H."/>
            <person name="Sakai Y."/>
            <person name="Yokota A."/>
            <person name="Yabe S."/>
        </authorList>
    </citation>
    <scope>NUCLEOTIDE SEQUENCE</scope>
    <source>
        <strain evidence="10">COM3</strain>
    </source>
</reference>
<evidence type="ECO:0000256" key="7">
    <source>
        <dbReference type="ARBA" id="ARBA00047942"/>
    </source>
</evidence>
<keyword evidence="3" id="KW-0808">Transferase</keyword>
<keyword evidence="5" id="KW-0680">Restriction system</keyword>
<protein>
    <recommendedName>
        <fullName evidence="1">site-specific DNA-methyltransferase (adenine-specific)</fullName>
        <ecNumber evidence="1">2.1.1.72</ecNumber>
    </recommendedName>
</protein>
<dbReference type="GO" id="GO:0009307">
    <property type="term" value="P:DNA restriction-modification system"/>
    <property type="evidence" value="ECO:0007669"/>
    <property type="project" value="UniProtKB-KW"/>
</dbReference>
<evidence type="ECO:0000259" key="9">
    <source>
        <dbReference type="Pfam" id="PF12950"/>
    </source>
</evidence>